<keyword evidence="4" id="KW-0630">Potassium</keyword>
<keyword evidence="6" id="KW-0406">Ion transport</keyword>
<dbReference type="InterPro" id="IPR003148">
    <property type="entry name" value="RCK_N"/>
</dbReference>
<feature type="domain" description="RCK N-terminal" evidence="7">
    <location>
        <begin position="229"/>
        <end position="344"/>
    </location>
</feature>
<dbReference type="NCBIfam" id="NF007039">
    <property type="entry name" value="PRK09496.3-2"/>
    <property type="match status" value="1"/>
</dbReference>
<evidence type="ECO:0000256" key="3">
    <source>
        <dbReference type="ARBA" id="ARBA00022538"/>
    </source>
</evidence>
<sequence length="451" mass="49680">MKVLILGAGRVGGSLARALVNNNYDVSIIDQDKNALSILEEKLDIMTIEGHAAHSVSIKKSGADETTTVIAVTSNDEVNLIACQIAKKYFNVKKTICRLSEKSYAKNLDAFGEKVIDIVISPEYEVMNHLKELIIHPGAQQIEEFAEGKVNLVSVRAKKKGKLVGRELKRIKDDMPDTDAFVASIYRKGKPFIPSGETIIKEGDEVYFVSSNSNIDQIVNEFRDKEESYSRAMIVGGGKIGYSLAKQLESDYKIKLIDANEDKCKDLSKKLDKTIVLHGSATDETLLKSENISNIDIFCALTDDDETNLMSSLLAKKMGAKKTMIILNNPSYLGLVPGFIDIYVAPYRLTVSSVLQDLRESDVTQDVLLKMDTGAEAIEGIVHANEFTSSLFGKSLKEIPLPEGASIGAVVRHGELLMPESDVELCLNDHLIIFLANKDMLSEVEVLFKTN</sequence>
<dbReference type="SUPFAM" id="SSF116726">
    <property type="entry name" value="TrkA C-terminal domain-like"/>
    <property type="match status" value="2"/>
</dbReference>
<dbReference type="PROSITE" id="PS51201">
    <property type="entry name" value="RCK_N"/>
    <property type="match status" value="2"/>
</dbReference>
<feature type="domain" description="RCK C-terminal" evidence="8">
    <location>
        <begin position="365"/>
        <end position="450"/>
    </location>
</feature>
<dbReference type="GO" id="GO:0015079">
    <property type="term" value="F:potassium ion transmembrane transporter activity"/>
    <property type="evidence" value="ECO:0007669"/>
    <property type="project" value="InterPro"/>
</dbReference>
<dbReference type="Gene3D" id="3.40.50.720">
    <property type="entry name" value="NAD(P)-binding Rossmann-like Domain"/>
    <property type="match status" value="2"/>
</dbReference>
<dbReference type="PANTHER" id="PTHR43833">
    <property type="entry name" value="POTASSIUM CHANNEL PROTEIN 2-RELATED-RELATED"/>
    <property type="match status" value="1"/>
</dbReference>
<organism evidence="9 10">
    <name type="scientific">SAR86 cluster bacterium</name>
    <dbReference type="NCBI Taxonomy" id="2030880"/>
    <lineage>
        <taxon>Bacteria</taxon>
        <taxon>Pseudomonadati</taxon>
        <taxon>Pseudomonadota</taxon>
        <taxon>Gammaproteobacteria</taxon>
        <taxon>SAR86 cluster</taxon>
    </lineage>
</organism>
<dbReference type="EMBL" id="SHBG01000012">
    <property type="protein sequence ID" value="RZO25081.1"/>
    <property type="molecule type" value="Genomic_DNA"/>
</dbReference>
<dbReference type="Pfam" id="PF02080">
    <property type="entry name" value="TrkA_C"/>
    <property type="match status" value="2"/>
</dbReference>
<gene>
    <name evidence="9" type="primary">trkA</name>
    <name evidence="9" type="ORF">EVA94_01890</name>
</gene>
<evidence type="ECO:0000259" key="8">
    <source>
        <dbReference type="PROSITE" id="PS51202"/>
    </source>
</evidence>
<evidence type="ECO:0000256" key="5">
    <source>
        <dbReference type="ARBA" id="ARBA00023027"/>
    </source>
</evidence>
<dbReference type="InterPro" id="IPR036291">
    <property type="entry name" value="NAD(P)-bd_dom_sf"/>
</dbReference>
<protein>
    <recommendedName>
        <fullName evidence="1">Trk system potassium uptake protein TrkA</fullName>
    </recommendedName>
</protein>
<evidence type="ECO:0000313" key="10">
    <source>
        <dbReference type="Proteomes" id="UP000315498"/>
    </source>
</evidence>
<dbReference type="PANTHER" id="PTHR43833:SF5">
    <property type="entry name" value="TRK SYSTEM POTASSIUM UPTAKE PROTEIN TRKA"/>
    <property type="match status" value="1"/>
</dbReference>
<dbReference type="InterPro" id="IPR036721">
    <property type="entry name" value="RCK_C_sf"/>
</dbReference>
<evidence type="ECO:0000256" key="2">
    <source>
        <dbReference type="ARBA" id="ARBA00022448"/>
    </source>
</evidence>
<comment type="caution">
    <text evidence="9">The sequence shown here is derived from an EMBL/GenBank/DDBJ whole genome shotgun (WGS) entry which is preliminary data.</text>
</comment>
<feature type="domain" description="RCK C-terminal" evidence="8">
    <location>
        <begin position="140"/>
        <end position="224"/>
    </location>
</feature>
<dbReference type="GO" id="GO:0005886">
    <property type="term" value="C:plasma membrane"/>
    <property type="evidence" value="ECO:0007669"/>
    <property type="project" value="InterPro"/>
</dbReference>
<evidence type="ECO:0000256" key="4">
    <source>
        <dbReference type="ARBA" id="ARBA00022958"/>
    </source>
</evidence>
<dbReference type="InterPro" id="IPR006037">
    <property type="entry name" value="RCK_C"/>
</dbReference>
<dbReference type="InterPro" id="IPR006036">
    <property type="entry name" value="K_uptake_TrkA"/>
</dbReference>
<name>A0A520MV29_9GAMM</name>
<keyword evidence="5" id="KW-0520">NAD</keyword>
<dbReference type="PROSITE" id="PS51202">
    <property type="entry name" value="RCK_C"/>
    <property type="match status" value="2"/>
</dbReference>
<evidence type="ECO:0000259" key="7">
    <source>
        <dbReference type="PROSITE" id="PS51201"/>
    </source>
</evidence>
<proteinExistence type="predicted"/>
<dbReference type="SUPFAM" id="SSF51735">
    <property type="entry name" value="NAD(P)-binding Rossmann-fold domains"/>
    <property type="match status" value="2"/>
</dbReference>
<keyword evidence="2" id="KW-0813">Transport</keyword>
<reference evidence="9 10" key="1">
    <citation type="submission" date="2019-02" db="EMBL/GenBank/DDBJ databases">
        <title>Prokaryotic population dynamics and viral predation in marine succession experiment using metagenomics: the confinement effect.</title>
        <authorList>
            <person name="Haro-Moreno J.M."/>
            <person name="Rodriguez-Valera F."/>
            <person name="Lopez-Perez M."/>
        </authorList>
    </citation>
    <scope>NUCLEOTIDE SEQUENCE [LARGE SCALE GENOMIC DNA]</scope>
    <source>
        <strain evidence="9">MED-G161</strain>
    </source>
</reference>
<dbReference type="AlphaFoldDB" id="A0A520MV29"/>
<keyword evidence="3" id="KW-0633">Potassium transport</keyword>
<dbReference type="Proteomes" id="UP000315498">
    <property type="component" value="Unassembled WGS sequence"/>
</dbReference>
<dbReference type="NCBIfam" id="NF007032">
    <property type="entry name" value="PRK09496.1-4"/>
    <property type="match status" value="1"/>
</dbReference>
<dbReference type="InterPro" id="IPR050721">
    <property type="entry name" value="Trk_Ktr_HKT_K-transport"/>
</dbReference>
<dbReference type="NCBIfam" id="NF007030">
    <property type="entry name" value="PRK09496.1-1"/>
    <property type="match status" value="1"/>
</dbReference>
<dbReference type="Pfam" id="PF02254">
    <property type="entry name" value="TrkA_N"/>
    <property type="match status" value="2"/>
</dbReference>
<evidence type="ECO:0000256" key="6">
    <source>
        <dbReference type="ARBA" id="ARBA00023065"/>
    </source>
</evidence>
<evidence type="ECO:0000256" key="1">
    <source>
        <dbReference type="ARBA" id="ARBA00017378"/>
    </source>
</evidence>
<dbReference type="PRINTS" id="PR00335">
    <property type="entry name" value="KUPTAKETRKA"/>
</dbReference>
<dbReference type="Gene3D" id="3.30.70.1450">
    <property type="entry name" value="Regulator of K+ conductance, C-terminal domain"/>
    <property type="match status" value="2"/>
</dbReference>
<feature type="domain" description="RCK N-terminal" evidence="7">
    <location>
        <begin position="1"/>
        <end position="120"/>
    </location>
</feature>
<evidence type="ECO:0000313" key="9">
    <source>
        <dbReference type="EMBL" id="RZO25081.1"/>
    </source>
</evidence>
<accession>A0A520MV29</accession>
<dbReference type="NCBIfam" id="NF007031">
    <property type="entry name" value="PRK09496.1-2"/>
    <property type="match status" value="1"/>
</dbReference>